<evidence type="ECO:0000256" key="8">
    <source>
        <dbReference type="SAM" id="Phobius"/>
    </source>
</evidence>
<evidence type="ECO:0000256" key="1">
    <source>
        <dbReference type="ARBA" id="ARBA00004651"/>
    </source>
</evidence>
<dbReference type="GO" id="GO:0030001">
    <property type="term" value="P:metal ion transport"/>
    <property type="evidence" value="ECO:0007669"/>
    <property type="project" value="UniProtKB-ARBA"/>
</dbReference>
<dbReference type="RefSeq" id="WP_239676610.1">
    <property type="nucleotide sequence ID" value="NZ_CP070499.1"/>
</dbReference>
<feature type="transmembrane region" description="Helical" evidence="8">
    <location>
        <begin position="228"/>
        <end position="251"/>
    </location>
</feature>
<dbReference type="KEGG" id="nhy:JQS43_23815"/>
<feature type="transmembrane region" description="Helical" evidence="8">
    <location>
        <begin position="410"/>
        <end position="432"/>
    </location>
</feature>
<feature type="transmembrane region" description="Helical" evidence="8">
    <location>
        <begin position="128"/>
        <end position="152"/>
    </location>
</feature>
<dbReference type="GO" id="GO:0005886">
    <property type="term" value="C:plasma membrane"/>
    <property type="evidence" value="ECO:0007669"/>
    <property type="project" value="UniProtKB-SubCell"/>
</dbReference>
<reference evidence="9" key="1">
    <citation type="submission" date="2021-02" db="EMBL/GenBank/DDBJ databases">
        <title>Natrosporangium hydrolyticum gen. nov., sp. nov, a haloalkaliphilic actinobacterium from a soda solonchak soil.</title>
        <authorList>
            <person name="Sorokin D.Y."/>
            <person name="Khijniak T.V."/>
            <person name="Zakharycheva A.P."/>
            <person name="Boueva O.V."/>
            <person name="Ariskina E.V."/>
            <person name="Hahnke R.L."/>
            <person name="Bunk B."/>
            <person name="Sproer C."/>
            <person name="Schumann P."/>
            <person name="Evtushenko L.I."/>
            <person name="Kublanov I.V."/>
        </authorList>
    </citation>
    <scope>NUCLEOTIDE SEQUENCE</scope>
    <source>
        <strain evidence="9">DSM 106523</strain>
    </source>
</reference>
<feature type="transmembrane region" description="Helical" evidence="8">
    <location>
        <begin position="16"/>
        <end position="34"/>
    </location>
</feature>
<evidence type="ECO:0000256" key="2">
    <source>
        <dbReference type="ARBA" id="ARBA00022448"/>
    </source>
</evidence>
<name>A0A895Y9N4_9ACTN</name>
<dbReference type="Proteomes" id="UP000662857">
    <property type="component" value="Chromosome"/>
</dbReference>
<keyword evidence="4 8" id="KW-0812">Transmembrane</keyword>
<proteinExistence type="predicted"/>
<feature type="transmembrane region" description="Helical" evidence="8">
    <location>
        <begin position="46"/>
        <end position="65"/>
    </location>
</feature>
<dbReference type="PANTHER" id="PTHR32024">
    <property type="entry name" value="TRK SYSTEM POTASSIUM UPTAKE PROTEIN TRKG-RELATED"/>
    <property type="match status" value="1"/>
</dbReference>
<comment type="subcellular location">
    <subcellularLocation>
        <location evidence="1">Cell membrane</location>
        <topology evidence="1">Multi-pass membrane protein</topology>
    </subcellularLocation>
</comment>
<dbReference type="Pfam" id="PF02386">
    <property type="entry name" value="TrkH"/>
    <property type="match status" value="1"/>
</dbReference>
<dbReference type="PANTHER" id="PTHR32024:SF1">
    <property type="entry name" value="KTR SYSTEM POTASSIUM UPTAKE PROTEIN B"/>
    <property type="match status" value="1"/>
</dbReference>
<sequence length="449" mass="47511">MIARGEGSLSKHPARLVPLAFLAAIGISTVLLMLPAARADPAASTSLVTALFTATSAICVTGLIVVDTAHWSDFGHAVIICSVKAGGYGIMTAATLLALLVARRLGVRTRLLATTEGRSLDMANIKGVLIRVALIQLAFELVVAAVLTIRWWSGYGRSFEEAAWQGIFHGISAFNNGGFSLFTTSMEEYVGDWWISGALAFGVIAGSLGFPVLIELGRQLRRPEHWTLHTRLTIIGSALLLVVGFVALLAFEWRNPATLGPLGVGEKVLAAFFNGAMPRSGGFNSIEFSALHAESIIITIGLMFIGGGSASTAGGIKVATFLLLAYIIWSEIRGEPDVVVGRRRVAGPAQREALSVALLGVALVVVGTLLVELVTDGFPLEYILFDVVSAFATVGLSTGVTAAAPEPAQLIIAAWMFIGRVGPMVLATGLALNTRQRMYRYPQERPIVG</sequence>
<feature type="transmembrane region" description="Helical" evidence="8">
    <location>
        <begin position="193"/>
        <end position="216"/>
    </location>
</feature>
<accession>A0A895Y9N4</accession>
<keyword evidence="7 8" id="KW-0472">Membrane</keyword>
<organism evidence="9 10">
    <name type="scientific">Natronosporangium hydrolyticum</name>
    <dbReference type="NCBI Taxonomy" id="2811111"/>
    <lineage>
        <taxon>Bacteria</taxon>
        <taxon>Bacillati</taxon>
        <taxon>Actinomycetota</taxon>
        <taxon>Actinomycetes</taxon>
        <taxon>Micromonosporales</taxon>
        <taxon>Micromonosporaceae</taxon>
        <taxon>Natronosporangium</taxon>
    </lineage>
</organism>
<evidence type="ECO:0000313" key="10">
    <source>
        <dbReference type="Proteomes" id="UP000662857"/>
    </source>
</evidence>
<feature type="transmembrane region" description="Helical" evidence="8">
    <location>
        <begin position="77"/>
        <end position="102"/>
    </location>
</feature>
<dbReference type="EMBL" id="CP070499">
    <property type="protein sequence ID" value="QSB14474.1"/>
    <property type="molecule type" value="Genomic_DNA"/>
</dbReference>
<evidence type="ECO:0000256" key="3">
    <source>
        <dbReference type="ARBA" id="ARBA00022475"/>
    </source>
</evidence>
<evidence type="ECO:0000313" key="9">
    <source>
        <dbReference type="EMBL" id="QSB14474.1"/>
    </source>
</evidence>
<evidence type="ECO:0000256" key="6">
    <source>
        <dbReference type="ARBA" id="ARBA00023065"/>
    </source>
</evidence>
<evidence type="ECO:0000256" key="7">
    <source>
        <dbReference type="ARBA" id="ARBA00023136"/>
    </source>
</evidence>
<dbReference type="AlphaFoldDB" id="A0A895Y9N4"/>
<protein>
    <submittedName>
        <fullName evidence="9">TrkH family potassium uptake protein</fullName>
    </submittedName>
</protein>
<keyword evidence="3" id="KW-1003">Cell membrane</keyword>
<keyword evidence="6" id="KW-0406">Ion transport</keyword>
<feature type="transmembrane region" description="Helical" evidence="8">
    <location>
        <begin position="353"/>
        <end position="371"/>
    </location>
</feature>
<keyword evidence="10" id="KW-1185">Reference proteome</keyword>
<dbReference type="GO" id="GO:0008324">
    <property type="term" value="F:monoatomic cation transmembrane transporter activity"/>
    <property type="evidence" value="ECO:0007669"/>
    <property type="project" value="InterPro"/>
</dbReference>
<evidence type="ECO:0000256" key="4">
    <source>
        <dbReference type="ARBA" id="ARBA00022692"/>
    </source>
</evidence>
<dbReference type="InterPro" id="IPR003445">
    <property type="entry name" value="Cat_transpt"/>
</dbReference>
<feature type="transmembrane region" description="Helical" evidence="8">
    <location>
        <begin position="296"/>
        <end position="329"/>
    </location>
</feature>
<gene>
    <name evidence="9" type="ORF">JQS43_23815</name>
</gene>
<evidence type="ECO:0000256" key="5">
    <source>
        <dbReference type="ARBA" id="ARBA00022989"/>
    </source>
</evidence>
<keyword evidence="2" id="KW-0813">Transport</keyword>
<keyword evidence="5 8" id="KW-1133">Transmembrane helix</keyword>